<accession>A0ABT8SBR3</accession>
<feature type="region of interest" description="Disordered" evidence="1">
    <location>
        <begin position="30"/>
        <end position="58"/>
    </location>
</feature>
<organism evidence="2 3">
    <name type="scientific">Variovorax ginsengisoli</name>
    <dbReference type="NCBI Taxonomy" id="363844"/>
    <lineage>
        <taxon>Bacteria</taxon>
        <taxon>Pseudomonadati</taxon>
        <taxon>Pseudomonadota</taxon>
        <taxon>Betaproteobacteria</taxon>
        <taxon>Burkholderiales</taxon>
        <taxon>Comamonadaceae</taxon>
        <taxon>Variovorax</taxon>
    </lineage>
</organism>
<gene>
    <name evidence="2" type="ORF">Q2T77_29100</name>
</gene>
<dbReference type="EMBL" id="JAUKVY010000027">
    <property type="protein sequence ID" value="MDO1536351.1"/>
    <property type="molecule type" value="Genomic_DNA"/>
</dbReference>
<reference evidence="2" key="1">
    <citation type="submission" date="2023-06" db="EMBL/GenBank/DDBJ databases">
        <authorList>
            <person name="Jiang Y."/>
            <person name="Liu Q."/>
        </authorList>
    </citation>
    <scope>NUCLEOTIDE SEQUENCE</scope>
    <source>
        <strain evidence="2">CGMCC 1.12090</strain>
    </source>
</reference>
<evidence type="ECO:0000313" key="3">
    <source>
        <dbReference type="Proteomes" id="UP001169027"/>
    </source>
</evidence>
<evidence type="ECO:0000313" key="2">
    <source>
        <dbReference type="EMBL" id="MDO1536351.1"/>
    </source>
</evidence>
<evidence type="ECO:0000256" key="1">
    <source>
        <dbReference type="SAM" id="MobiDB-lite"/>
    </source>
</evidence>
<comment type="caution">
    <text evidence="2">The sequence shown here is derived from an EMBL/GenBank/DDBJ whole genome shotgun (WGS) entry which is preliminary data.</text>
</comment>
<evidence type="ECO:0008006" key="4">
    <source>
        <dbReference type="Google" id="ProtNLM"/>
    </source>
</evidence>
<proteinExistence type="predicted"/>
<dbReference type="RefSeq" id="WP_301814367.1">
    <property type="nucleotide sequence ID" value="NZ_JAUJZH010000027.1"/>
</dbReference>
<keyword evidence="3" id="KW-1185">Reference proteome</keyword>
<protein>
    <recommendedName>
        <fullName evidence="4">Methyl-accepting chemotaxis protein</fullName>
    </recommendedName>
</protein>
<dbReference type="Proteomes" id="UP001169027">
    <property type="component" value="Unassembled WGS sequence"/>
</dbReference>
<name>A0ABT8SBR3_9BURK</name>
<sequence>MNVLDHGSEDALSRKPVVASARAVVQPKAAALQARRIEPTGASKQVATAGGEGDWTEF</sequence>